<feature type="transmembrane region" description="Helical" evidence="5">
    <location>
        <begin position="222"/>
        <end position="239"/>
    </location>
</feature>
<evidence type="ECO:0000256" key="2">
    <source>
        <dbReference type="ARBA" id="ARBA00022692"/>
    </source>
</evidence>
<keyword evidence="2 5" id="KW-0812">Transmembrane</keyword>
<evidence type="ECO:0000256" key="1">
    <source>
        <dbReference type="ARBA" id="ARBA00004141"/>
    </source>
</evidence>
<dbReference type="EMBL" id="JASDDK010000002">
    <property type="protein sequence ID" value="MDN3492398.1"/>
    <property type="molecule type" value="Genomic_DNA"/>
</dbReference>
<feature type="transmembrane region" description="Helical" evidence="5">
    <location>
        <begin position="136"/>
        <end position="155"/>
    </location>
</feature>
<proteinExistence type="inferred from homology"/>
<dbReference type="PRINTS" id="PR01840">
    <property type="entry name" value="TATCFAMILY"/>
</dbReference>
<feature type="transmembrane region" description="Helical" evidence="5">
    <location>
        <begin position="189"/>
        <end position="210"/>
    </location>
</feature>
<keyword evidence="4 5" id="KW-0472">Membrane</keyword>
<sequence>MAKKQVDEMSFLDHLEDLRWHLVRATLSIGVAAIIAFIFKKFIFDVIIFGPTHMNFPTYEGLCKVSQFLGMTDTTFCAEEFPFIIQNRTVAGQFSAHIWTSIYAGFIISFPYVLYQLWSFISPGLKSSERKNSRGFIVIASLLFFTGVLFGYYIVTPLSINFLANYQISDQISNEFDISSVIAIVRSSAIAAGFVFELPIIVYFLTKVGLVTPQFLKKYRKFALVIVLVLSAVITPPDIASQVIVAIPILILYQVSIYISAIVVRNQARKTAKENKKNKVKS</sequence>
<keyword evidence="3 5" id="KW-1133">Transmembrane helix</keyword>
<comment type="similarity">
    <text evidence="5">Belongs to the TatC family.</text>
</comment>
<keyword evidence="5" id="KW-0811">Translocation</keyword>
<dbReference type="NCBIfam" id="TIGR00945">
    <property type="entry name" value="tatC"/>
    <property type="match status" value="1"/>
</dbReference>
<evidence type="ECO:0000256" key="4">
    <source>
        <dbReference type="ARBA" id="ARBA00023136"/>
    </source>
</evidence>
<dbReference type="InterPro" id="IPR002033">
    <property type="entry name" value="TatC"/>
</dbReference>
<evidence type="ECO:0000313" key="6">
    <source>
        <dbReference type="EMBL" id="MDN3492398.1"/>
    </source>
</evidence>
<comment type="subunit">
    <text evidence="5">Forms a complex with TatA.</text>
</comment>
<dbReference type="PANTHER" id="PTHR30371">
    <property type="entry name" value="SEC-INDEPENDENT PROTEIN TRANSLOCASE PROTEIN TATC"/>
    <property type="match status" value="1"/>
</dbReference>
<dbReference type="Proteomes" id="UP001231197">
    <property type="component" value="Unassembled WGS sequence"/>
</dbReference>
<evidence type="ECO:0000256" key="5">
    <source>
        <dbReference type="HAMAP-Rule" id="MF_00902"/>
    </source>
</evidence>
<organism evidence="6 7">
    <name type="scientific">Winogradskyella bathintestinalis</name>
    <dbReference type="NCBI Taxonomy" id="3035208"/>
    <lineage>
        <taxon>Bacteria</taxon>
        <taxon>Pseudomonadati</taxon>
        <taxon>Bacteroidota</taxon>
        <taxon>Flavobacteriia</taxon>
        <taxon>Flavobacteriales</taxon>
        <taxon>Flavobacteriaceae</taxon>
        <taxon>Winogradskyella</taxon>
    </lineage>
</organism>
<dbReference type="RefSeq" id="WP_290206092.1">
    <property type="nucleotide sequence ID" value="NZ_JASDDK010000002.1"/>
</dbReference>
<comment type="caution">
    <text evidence="6">The sequence shown here is derived from an EMBL/GenBank/DDBJ whole genome shotgun (WGS) entry which is preliminary data.</text>
</comment>
<keyword evidence="5" id="KW-0813">Transport</keyword>
<evidence type="ECO:0000256" key="3">
    <source>
        <dbReference type="ARBA" id="ARBA00022989"/>
    </source>
</evidence>
<accession>A0ABT7ZUJ6</accession>
<reference evidence="6 7" key="1">
    <citation type="journal article" date="2023" name="Int. J. Syst. Evol. Microbiol.">
        <title>Winogradskyella bathintestinalis sp. nov., isolated from the intestine of the deep-sea loosejaw dragonfish, Malacosteus niger.</title>
        <authorList>
            <person name="Uniacke-Lowe S."/>
            <person name="Johnson C.N."/>
            <person name="Stanton C."/>
            <person name="Hill C."/>
            <person name="Ross P."/>
        </authorList>
    </citation>
    <scope>NUCLEOTIDE SEQUENCE [LARGE SCALE GENOMIC DNA]</scope>
    <source>
        <strain evidence="6 7">APC 3343</strain>
    </source>
</reference>
<feature type="transmembrane region" description="Helical" evidence="5">
    <location>
        <begin position="96"/>
        <end position="115"/>
    </location>
</feature>
<feature type="transmembrane region" description="Helical" evidence="5">
    <location>
        <begin position="21"/>
        <end position="39"/>
    </location>
</feature>
<feature type="transmembrane region" description="Helical" evidence="5">
    <location>
        <begin position="245"/>
        <end position="264"/>
    </location>
</feature>
<name>A0ABT7ZUJ6_9FLAO</name>
<dbReference type="Pfam" id="PF00902">
    <property type="entry name" value="TatC"/>
    <property type="match status" value="1"/>
</dbReference>
<dbReference type="HAMAP" id="MF_00902">
    <property type="entry name" value="TatC"/>
    <property type="match status" value="1"/>
</dbReference>
<keyword evidence="5" id="KW-0653">Protein transport</keyword>
<protein>
    <recommendedName>
        <fullName evidence="5">Sec-independent protein translocase protein TatC</fullName>
    </recommendedName>
</protein>
<evidence type="ECO:0000313" key="7">
    <source>
        <dbReference type="Proteomes" id="UP001231197"/>
    </source>
</evidence>
<keyword evidence="5" id="KW-1003">Cell membrane</keyword>
<comment type="function">
    <text evidence="5">Part of the twin-arginine translocation (Tat) system that transports large folded proteins containing a characteristic twin-arginine motif in their signal peptide across membranes.</text>
</comment>
<dbReference type="PANTHER" id="PTHR30371:SF0">
    <property type="entry name" value="SEC-INDEPENDENT PROTEIN TRANSLOCASE PROTEIN TATC, CHLOROPLASTIC-RELATED"/>
    <property type="match status" value="1"/>
</dbReference>
<comment type="subcellular location">
    <subcellularLocation>
        <location evidence="5">Cell membrane</location>
        <topology evidence="5">Multi-pass membrane protein</topology>
    </subcellularLocation>
    <subcellularLocation>
        <location evidence="1">Membrane</location>
        <topology evidence="1">Multi-pass membrane protein</topology>
    </subcellularLocation>
</comment>
<keyword evidence="7" id="KW-1185">Reference proteome</keyword>
<gene>
    <name evidence="5 6" type="primary">tatC</name>
    <name evidence="6" type="ORF">QMA06_06680</name>
</gene>